<dbReference type="AlphaFoldDB" id="A0AAN8W5Q5"/>
<evidence type="ECO:0000256" key="1">
    <source>
        <dbReference type="SAM" id="MobiDB-lite"/>
    </source>
</evidence>
<accession>A0AAN8W5Q5</accession>
<keyword evidence="3" id="KW-1185">Reference proteome</keyword>
<dbReference type="EMBL" id="JBAMMX010000004">
    <property type="protein sequence ID" value="KAK6942246.1"/>
    <property type="molecule type" value="Genomic_DNA"/>
</dbReference>
<comment type="caution">
    <text evidence="2">The sequence shown here is derived from an EMBL/GenBank/DDBJ whole genome shotgun (WGS) entry which is preliminary data.</text>
</comment>
<dbReference type="PANTHER" id="PTHR33670">
    <property type="entry name" value="SPLICING FACTOR, PROLINE- AND GLUTAMINE-RICH-LIKE"/>
    <property type="match status" value="1"/>
</dbReference>
<dbReference type="PANTHER" id="PTHR33670:SF15">
    <property type="entry name" value="OS02G0797600 PROTEIN"/>
    <property type="match status" value="1"/>
</dbReference>
<evidence type="ECO:0000313" key="2">
    <source>
        <dbReference type="EMBL" id="KAK6942246.1"/>
    </source>
</evidence>
<proteinExistence type="predicted"/>
<dbReference type="InterPro" id="IPR028322">
    <property type="entry name" value="PNRC-like_rgn"/>
</dbReference>
<dbReference type="Proteomes" id="UP001370490">
    <property type="component" value="Unassembled WGS sequence"/>
</dbReference>
<organism evidence="2 3">
    <name type="scientific">Dillenia turbinata</name>
    <dbReference type="NCBI Taxonomy" id="194707"/>
    <lineage>
        <taxon>Eukaryota</taxon>
        <taxon>Viridiplantae</taxon>
        <taxon>Streptophyta</taxon>
        <taxon>Embryophyta</taxon>
        <taxon>Tracheophyta</taxon>
        <taxon>Spermatophyta</taxon>
        <taxon>Magnoliopsida</taxon>
        <taxon>eudicotyledons</taxon>
        <taxon>Gunneridae</taxon>
        <taxon>Pentapetalae</taxon>
        <taxon>Dilleniales</taxon>
        <taxon>Dilleniaceae</taxon>
        <taxon>Dillenia</taxon>
    </lineage>
</organism>
<dbReference type="GO" id="GO:0016071">
    <property type="term" value="P:mRNA metabolic process"/>
    <property type="evidence" value="ECO:0007669"/>
    <property type="project" value="UniProtKB-ARBA"/>
</dbReference>
<protein>
    <submittedName>
        <fullName evidence="2">Uncharacterized protein</fullName>
    </submittedName>
</protein>
<evidence type="ECO:0000313" key="3">
    <source>
        <dbReference type="Proteomes" id="UP001370490"/>
    </source>
</evidence>
<feature type="region of interest" description="Disordered" evidence="1">
    <location>
        <begin position="16"/>
        <end position="68"/>
    </location>
</feature>
<name>A0AAN8W5Q5_9MAGN</name>
<sequence length="200" mass="21850">MGVAIFRSQDVLQDQFFNKSRTSVPHKSRRNPNPRPGPKSNPISSPNPNPSRNSPPKRANRRKKCPDRSVVKFPAKDLVMEKVVILKRGETLASLSKPVVVEQTNEEDLVLSSTTPLGPDPEMLEREIRVSDLNIVDGIYAGSAFFTSPPPSAVPLPAFVSAKKNAATSDLCRIGVAGDESLLKPYDCSEEDLASLTTNR</sequence>
<gene>
    <name evidence="2" type="ORF">RJ641_027623</name>
</gene>
<reference evidence="2 3" key="1">
    <citation type="submission" date="2023-12" db="EMBL/GenBank/DDBJ databases">
        <title>A high-quality genome assembly for Dillenia turbinata (Dilleniales).</title>
        <authorList>
            <person name="Chanderbali A."/>
        </authorList>
    </citation>
    <scope>NUCLEOTIDE SEQUENCE [LARGE SCALE GENOMIC DNA]</scope>
    <source>
        <strain evidence="2">LSX21</strain>
        <tissue evidence="2">Leaf</tissue>
    </source>
</reference>
<feature type="compositionally biased region" description="Pro residues" evidence="1">
    <location>
        <begin position="33"/>
        <end position="49"/>
    </location>
</feature>
<dbReference type="Pfam" id="PF15365">
    <property type="entry name" value="PNRC"/>
    <property type="match status" value="1"/>
</dbReference>